<reference evidence="3" key="1">
    <citation type="submission" date="2020-10" db="EMBL/GenBank/DDBJ databases">
        <authorList>
            <person name="Han B."/>
            <person name="Lu T."/>
            <person name="Zhao Q."/>
            <person name="Huang X."/>
            <person name="Zhao Y."/>
        </authorList>
    </citation>
    <scope>NUCLEOTIDE SEQUENCE</scope>
</reference>
<feature type="compositionally biased region" description="Basic residues" evidence="1">
    <location>
        <begin position="68"/>
        <end position="81"/>
    </location>
</feature>
<evidence type="ECO:0000313" key="4">
    <source>
        <dbReference type="Proteomes" id="UP000604825"/>
    </source>
</evidence>
<dbReference type="AlphaFoldDB" id="A0A811RSB2"/>
<accession>A0A811RSB2</accession>
<feature type="region of interest" description="Disordered" evidence="1">
    <location>
        <begin position="58"/>
        <end position="81"/>
    </location>
</feature>
<feature type="transmembrane region" description="Helical" evidence="2">
    <location>
        <begin position="20"/>
        <end position="44"/>
    </location>
</feature>
<name>A0A811RSB2_9POAL</name>
<evidence type="ECO:0000256" key="2">
    <source>
        <dbReference type="SAM" id="Phobius"/>
    </source>
</evidence>
<keyword evidence="2" id="KW-0472">Membrane</keyword>
<dbReference type="OrthoDB" id="1742747at2759"/>
<comment type="caution">
    <text evidence="3">The sequence shown here is derived from an EMBL/GenBank/DDBJ whole genome shotgun (WGS) entry which is preliminary data.</text>
</comment>
<keyword evidence="2" id="KW-0812">Transmembrane</keyword>
<protein>
    <submittedName>
        <fullName evidence="3">Uncharacterized protein</fullName>
    </submittedName>
</protein>
<sequence length="81" mass="8364">MAAEGAAGGRGGRAARYPPLSALVVSAIAAASAVIVLAVIHSAYDDAVSRTRTLLGHNLEPTPWHPFPHAKGRPPARAAFR</sequence>
<keyword evidence="4" id="KW-1185">Reference proteome</keyword>
<evidence type="ECO:0000256" key="1">
    <source>
        <dbReference type="SAM" id="MobiDB-lite"/>
    </source>
</evidence>
<organism evidence="3 4">
    <name type="scientific">Miscanthus lutarioriparius</name>
    <dbReference type="NCBI Taxonomy" id="422564"/>
    <lineage>
        <taxon>Eukaryota</taxon>
        <taxon>Viridiplantae</taxon>
        <taxon>Streptophyta</taxon>
        <taxon>Embryophyta</taxon>
        <taxon>Tracheophyta</taxon>
        <taxon>Spermatophyta</taxon>
        <taxon>Magnoliopsida</taxon>
        <taxon>Liliopsida</taxon>
        <taxon>Poales</taxon>
        <taxon>Poaceae</taxon>
        <taxon>PACMAD clade</taxon>
        <taxon>Panicoideae</taxon>
        <taxon>Andropogonodae</taxon>
        <taxon>Andropogoneae</taxon>
        <taxon>Saccharinae</taxon>
        <taxon>Miscanthus</taxon>
    </lineage>
</organism>
<proteinExistence type="predicted"/>
<evidence type="ECO:0000313" key="3">
    <source>
        <dbReference type="EMBL" id="CAD6272899.1"/>
    </source>
</evidence>
<gene>
    <name evidence="3" type="ORF">NCGR_LOCUS56168</name>
</gene>
<keyword evidence="2" id="KW-1133">Transmembrane helix</keyword>
<dbReference type="EMBL" id="CAJGYO010000016">
    <property type="protein sequence ID" value="CAD6272899.1"/>
    <property type="molecule type" value="Genomic_DNA"/>
</dbReference>
<dbReference type="Proteomes" id="UP000604825">
    <property type="component" value="Unassembled WGS sequence"/>
</dbReference>